<dbReference type="PANTHER" id="PTHR42959">
    <property type="entry name" value="CARBAMOYLTRANSFERASE"/>
    <property type="match status" value="1"/>
</dbReference>
<dbReference type="InterPro" id="IPR001792">
    <property type="entry name" value="Acylphosphatase-like_dom"/>
</dbReference>
<dbReference type="GO" id="GO:0003998">
    <property type="term" value="F:acylphosphatase activity"/>
    <property type="evidence" value="ECO:0007669"/>
    <property type="project" value="UniProtKB-EC"/>
</dbReference>
<dbReference type="SUPFAM" id="SSF54975">
    <property type="entry name" value="Acylphosphatase/BLUF domain-like"/>
    <property type="match status" value="1"/>
</dbReference>
<dbReference type="PANTHER" id="PTHR42959:SF1">
    <property type="entry name" value="CARBAMOYLTRANSFERASE HYPF"/>
    <property type="match status" value="1"/>
</dbReference>
<dbReference type="InterPro" id="IPR006070">
    <property type="entry name" value="Sua5-like_dom"/>
</dbReference>
<dbReference type="GO" id="GO:0016874">
    <property type="term" value="F:ligase activity"/>
    <property type="evidence" value="ECO:0007669"/>
    <property type="project" value="UniProtKB-UniRule"/>
</dbReference>
<name>A0AAD0WA53_9NEIS</name>
<dbReference type="PROSITE" id="PS00150">
    <property type="entry name" value="ACYLPHOSPHATASE_1"/>
    <property type="match status" value="1"/>
</dbReference>
<dbReference type="InterPro" id="IPR055128">
    <property type="entry name" value="HypF_C_2"/>
</dbReference>
<dbReference type="GO" id="GO:0003725">
    <property type="term" value="F:double-stranded RNA binding"/>
    <property type="evidence" value="ECO:0007669"/>
    <property type="project" value="InterPro"/>
</dbReference>
<dbReference type="InterPro" id="IPR011125">
    <property type="entry name" value="Znf_HypF"/>
</dbReference>
<feature type="active site" evidence="9">
    <location>
        <position position="38"/>
    </location>
</feature>
<dbReference type="Pfam" id="PF00708">
    <property type="entry name" value="Acylphosphatase"/>
    <property type="match status" value="1"/>
</dbReference>
<dbReference type="EMBL" id="CP031968">
    <property type="protein sequence ID" value="AXT47528.1"/>
    <property type="molecule type" value="Genomic_DNA"/>
</dbReference>
<dbReference type="InterPro" id="IPR017945">
    <property type="entry name" value="DHBP_synth_RibB-like_a/b_dom"/>
</dbReference>
<dbReference type="GO" id="GO:0016743">
    <property type="term" value="F:carboxyl- or carbamoyltransferase activity"/>
    <property type="evidence" value="ECO:0007669"/>
    <property type="project" value="UniProtKB-UniRule"/>
</dbReference>
<dbReference type="EC" id="6.2.-.-" evidence="8"/>
<evidence type="ECO:0000256" key="2">
    <source>
        <dbReference type="ARBA" id="ARBA00008097"/>
    </source>
</evidence>
<dbReference type="SUPFAM" id="SSF55821">
    <property type="entry name" value="YrdC/RibB"/>
    <property type="match status" value="1"/>
</dbReference>
<dbReference type="GO" id="GO:0051604">
    <property type="term" value="P:protein maturation"/>
    <property type="evidence" value="ECO:0007669"/>
    <property type="project" value="TreeGrafter"/>
</dbReference>
<keyword evidence="4" id="KW-0479">Metal-binding</keyword>
<dbReference type="RefSeq" id="WP_107731792.1">
    <property type="nucleotide sequence ID" value="NZ_CP031968.1"/>
</dbReference>
<comment type="similarity">
    <text evidence="2 8">Belongs to the carbamoyltransferase HypF family.</text>
</comment>
<dbReference type="Pfam" id="PF01300">
    <property type="entry name" value="Sua5_yciO_yrdC"/>
    <property type="match status" value="1"/>
</dbReference>
<evidence type="ECO:0000256" key="7">
    <source>
        <dbReference type="ARBA" id="ARBA00048220"/>
    </source>
</evidence>
<dbReference type="PROSITE" id="PS51163">
    <property type="entry name" value="YRDC"/>
    <property type="match status" value="1"/>
</dbReference>
<dbReference type="InterPro" id="IPR036046">
    <property type="entry name" value="Acylphosphatase-like_dom_sf"/>
</dbReference>
<reference evidence="12 13" key="1">
    <citation type="submission" date="2018-08" db="EMBL/GenBank/DDBJ databases">
        <title>Complete genome sequence of JP2-74.</title>
        <authorList>
            <person name="Wu L."/>
        </authorList>
    </citation>
    <scope>NUCLEOTIDE SEQUENCE [LARGE SCALE GENOMIC DNA]</scope>
    <source>
        <strain evidence="12 13">JP2-74</strain>
    </source>
</reference>
<comment type="catalytic activity">
    <reaction evidence="7 8">
        <text>C-terminal L-cysteinyl-[HypE protein] + carbamoyl phosphate + ATP + H2O = C-terminal S-carboxamide-L-cysteinyl-[HypE protein] + AMP + phosphate + diphosphate + H(+)</text>
        <dbReference type="Rhea" id="RHEA:55636"/>
        <dbReference type="Rhea" id="RHEA-COMP:14247"/>
        <dbReference type="Rhea" id="RHEA-COMP:14392"/>
        <dbReference type="ChEBI" id="CHEBI:15377"/>
        <dbReference type="ChEBI" id="CHEBI:15378"/>
        <dbReference type="ChEBI" id="CHEBI:30616"/>
        <dbReference type="ChEBI" id="CHEBI:33019"/>
        <dbReference type="ChEBI" id="CHEBI:43474"/>
        <dbReference type="ChEBI" id="CHEBI:58228"/>
        <dbReference type="ChEBI" id="CHEBI:76913"/>
        <dbReference type="ChEBI" id="CHEBI:139126"/>
        <dbReference type="ChEBI" id="CHEBI:456215"/>
    </reaction>
</comment>
<dbReference type="KEGG" id="crz:D1345_15620"/>
<dbReference type="NCBIfam" id="TIGR00143">
    <property type="entry name" value="hypF"/>
    <property type="match status" value="1"/>
</dbReference>
<evidence type="ECO:0000256" key="8">
    <source>
        <dbReference type="PIRNR" id="PIRNR006256"/>
    </source>
</evidence>
<evidence type="ECO:0000313" key="13">
    <source>
        <dbReference type="Proteomes" id="UP000259465"/>
    </source>
</evidence>
<dbReference type="Gene3D" id="3.90.870.50">
    <property type="match status" value="1"/>
</dbReference>
<gene>
    <name evidence="12" type="primary">hypF</name>
    <name evidence="12" type="ORF">D1345_15620</name>
</gene>
<evidence type="ECO:0000259" key="11">
    <source>
        <dbReference type="PROSITE" id="PS51163"/>
    </source>
</evidence>
<evidence type="ECO:0000256" key="6">
    <source>
        <dbReference type="ARBA" id="ARBA00022833"/>
    </source>
</evidence>
<dbReference type="Gene3D" id="3.30.110.120">
    <property type="match status" value="1"/>
</dbReference>
<proteinExistence type="inferred from homology"/>
<evidence type="ECO:0000256" key="3">
    <source>
        <dbReference type="ARBA" id="ARBA00022598"/>
    </source>
</evidence>
<keyword evidence="6" id="KW-0862">Zinc</keyword>
<dbReference type="PIRSF" id="PIRSF006256">
    <property type="entry name" value="CMPcnvr_hdrg_mat"/>
    <property type="match status" value="1"/>
</dbReference>
<dbReference type="Pfam" id="PF22521">
    <property type="entry name" value="HypF_C_2"/>
    <property type="match status" value="1"/>
</dbReference>
<keyword evidence="3" id="KW-0436">Ligase</keyword>
<evidence type="ECO:0000256" key="5">
    <source>
        <dbReference type="ARBA" id="ARBA00022771"/>
    </source>
</evidence>
<dbReference type="InterPro" id="IPR051060">
    <property type="entry name" value="Carbamoyltrans_HypF-like"/>
</dbReference>
<organism evidence="12 13">
    <name type="scientific">Chromobacterium rhizoryzae</name>
    <dbReference type="NCBI Taxonomy" id="1778675"/>
    <lineage>
        <taxon>Bacteria</taxon>
        <taxon>Pseudomonadati</taxon>
        <taxon>Pseudomonadota</taxon>
        <taxon>Betaproteobacteria</taxon>
        <taxon>Neisseriales</taxon>
        <taxon>Chromobacteriaceae</taxon>
        <taxon>Chromobacterium</taxon>
    </lineage>
</organism>
<comment type="pathway">
    <text evidence="1 8">Protein modification; [NiFe] hydrogenase maturation.</text>
</comment>
<feature type="domain" description="Acylphosphatase-like" evidence="10">
    <location>
        <begin position="5"/>
        <end position="92"/>
    </location>
</feature>
<feature type="domain" description="YrdC-like" evidence="11">
    <location>
        <begin position="200"/>
        <end position="400"/>
    </location>
</feature>
<keyword evidence="5" id="KW-0863">Zinc-finger</keyword>
<dbReference type="InterPro" id="IPR017968">
    <property type="entry name" value="Acylphosphatase_CS"/>
</dbReference>
<dbReference type="InterPro" id="IPR041440">
    <property type="entry name" value="HypF_C"/>
</dbReference>
<dbReference type="Pfam" id="PF07503">
    <property type="entry name" value="zf-HYPF"/>
    <property type="match status" value="2"/>
</dbReference>
<dbReference type="InterPro" id="IPR004421">
    <property type="entry name" value="Carbamoyltransferase_HypF"/>
</dbReference>
<dbReference type="Pfam" id="PF17788">
    <property type="entry name" value="HypF_C"/>
    <property type="match status" value="1"/>
</dbReference>
<keyword evidence="13" id="KW-1185">Reference proteome</keyword>
<dbReference type="GeneID" id="58560992"/>
<dbReference type="Gene3D" id="3.30.420.360">
    <property type="match status" value="1"/>
</dbReference>
<protein>
    <recommendedName>
        <fullName evidence="8">Carbamoyltransferase HypF</fullName>
        <ecNumber evidence="8">6.2.-.-</ecNumber>
    </recommendedName>
</protein>
<evidence type="ECO:0000256" key="4">
    <source>
        <dbReference type="ARBA" id="ARBA00022723"/>
    </source>
</evidence>
<evidence type="ECO:0000313" key="12">
    <source>
        <dbReference type="EMBL" id="AXT47528.1"/>
    </source>
</evidence>
<dbReference type="PROSITE" id="PS51160">
    <property type="entry name" value="ACYLPHOSPHATASE_3"/>
    <property type="match status" value="1"/>
</dbReference>
<feature type="active site" evidence="9">
    <location>
        <position position="20"/>
    </location>
</feature>
<dbReference type="GO" id="GO:0008270">
    <property type="term" value="F:zinc ion binding"/>
    <property type="evidence" value="ECO:0007669"/>
    <property type="project" value="UniProtKB-KW"/>
</dbReference>
<comment type="catalytic activity">
    <reaction evidence="9">
        <text>an acyl phosphate + H2O = a carboxylate + phosphate + H(+)</text>
        <dbReference type="Rhea" id="RHEA:14965"/>
        <dbReference type="ChEBI" id="CHEBI:15377"/>
        <dbReference type="ChEBI" id="CHEBI:15378"/>
        <dbReference type="ChEBI" id="CHEBI:29067"/>
        <dbReference type="ChEBI" id="CHEBI:43474"/>
        <dbReference type="ChEBI" id="CHEBI:59918"/>
        <dbReference type="EC" id="3.6.1.7"/>
    </reaction>
</comment>
<comment type="function">
    <text evidence="8">Involved in the maturation of [NiFe] hydrogenases. Along with HypE, it catalyzes the synthesis of the CN ligands of the active site iron of [NiFe]-hydrogenases. HypF functions as a carbamoyl transferase using carbamoylphosphate as a substrate and transferring the carboxamido moiety in an ATP-dependent reaction to the thiolate of the C-terminal cysteine of HypE yielding a protein-S-carboxamide.</text>
</comment>
<dbReference type="AlphaFoldDB" id="A0AAD0WA53"/>
<dbReference type="Gene3D" id="3.30.420.40">
    <property type="match status" value="1"/>
</dbReference>
<evidence type="ECO:0000256" key="9">
    <source>
        <dbReference type="PROSITE-ProRule" id="PRU00520"/>
    </source>
</evidence>
<keyword evidence="9" id="KW-0378">Hydrolase</keyword>
<dbReference type="Proteomes" id="UP000259465">
    <property type="component" value="Chromosome"/>
</dbReference>
<evidence type="ECO:0000259" key="10">
    <source>
        <dbReference type="PROSITE" id="PS51160"/>
    </source>
</evidence>
<sequence>MSQQRIHLSVQGRVQGVGFRPFIWRTASECGLTGFVRNSGEGVTLELQGEPQALSAFRQALRTRLPPLAHIDALQERDIPLRDTEQRFQIEESSGAVTHARLPADVATCPCCVEELFTPGDRRYRFPFINCTDCGPRYTVTHRLPYDRANTSMLAFPLCPVCRQEYLDPNSRRFHAEPTACPVCGPKLQLTDRFGQSLNGDPIVGAVQILNMGRSIAMKGLGGFHLVCDAASPAAVARLRQLKHRPGKPLAIMALNVESIRALCHVSEEEAAWLQRPERPIVLLNKKPEADQLLPDIAPGLSALGVMLPYTPLQWLLFHEALGRPPGTSWLRQPCSRLWVMSSANLSGEPIVTGNQEARERLNQVADVFLLHNRAIVTRCDDSVVSLERRRPLLFRRARGFVPDPVPLTLDGPPVLALGAYMKATATVLRGKDAFVSQYIGALNHPLTCEALQQAADHLLDLTGVAPQAVACDLETGTYSSMLAEHLSKQWEVPLIRVQHHHAHLGAVLAEHGVAEPALGLALDGYGLGHNNGAWGGEMMLVDGDSCERIGHISPLPLPGVGRSRLPPWKLAVALWQTLELGPLPPRLAAQPGAQQLEKQLSIRRDCQDSTSLGRWFGAVAGLTRQCGVETFESEAAQRLEAQAEPAEPLADGWLTQANLLDLTPLARHLCQLDDDRAIASLWHATLAAALADWAIKAARTTGTRIVALAGGCCGNRQLMAQLLPRLEQAGLRPLTAEQLPPNDGGLSLGQAWVARQRLLRRS</sequence>
<accession>A0AAD0WA53</accession>
<evidence type="ECO:0000256" key="1">
    <source>
        <dbReference type="ARBA" id="ARBA00004711"/>
    </source>
</evidence>